<proteinExistence type="predicted"/>
<evidence type="ECO:0000313" key="1">
    <source>
        <dbReference type="EMBL" id="SVC61248.1"/>
    </source>
</evidence>
<gene>
    <name evidence="1" type="ORF">METZ01_LOCUS314102</name>
</gene>
<protein>
    <submittedName>
        <fullName evidence="1">Uncharacterized protein</fullName>
    </submittedName>
</protein>
<dbReference type="AlphaFoldDB" id="A0A382NL84"/>
<reference evidence="1" key="1">
    <citation type="submission" date="2018-05" db="EMBL/GenBank/DDBJ databases">
        <authorList>
            <person name="Lanie J.A."/>
            <person name="Ng W.-L."/>
            <person name="Kazmierczak K.M."/>
            <person name="Andrzejewski T.M."/>
            <person name="Davidsen T.M."/>
            <person name="Wayne K.J."/>
            <person name="Tettelin H."/>
            <person name="Glass J.I."/>
            <person name="Rusch D."/>
            <person name="Podicherti R."/>
            <person name="Tsui H.-C.T."/>
            <person name="Winkler M.E."/>
        </authorList>
    </citation>
    <scope>NUCLEOTIDE SEQUENCE</scope>
</reference>
<dbReference type="EMBL" id="UINC01100864">
    <property type="protein sequence ID" value="SVC61248.1"/>
    <property type="molecule type" value="Genomic_DNA"/>
</dbReference>
<sequence length="198" mass="21169">MKKILLLSILFIVGCEESSTNSDSSDLVGTWKATAALEYENAECTGDGENILEGFWTSIDLTYVCTSTACTQSINLTCSGCAEGNTDPCCSAFGGDVEMDESDCEEMSYLLSGTTVTFTTNSYCGDCTSADEATCEANDEDWEEAGTETAVVTGNTFVIEDGDEGECEDATYVNEADCDAGESDWYSPVCQVITFTKQ</sequence>
<dbReference type="PROSITE" id="PS51257">
    <property type="entry name" value="PROKAR_LIPOPROTEIN"/>
    <property type="match status" value="1"/>
</dbReference>
<accession>A0A382NL84</accession>
<organism evidence="1">
    <name type="scientific">marine metagenome</name>
    <dbReference type="NCBI Taxonomy" id="408172"/>
    <lineage>
        <taxon>unclassified sequences</taxon>
        <taxon>metagenomes</taxon>
        <taxon>ecological metagenomes</taxon>
    </lineage>
</organism>
<name>A0A382NL84_9ZZZZ</name>